<dbReference type="InterPro" id="IPR010998">
    <property type="entry name" value="Integrase_recombinase_N"/>
</dbReference>
<name>A0A9N9EUD9_9GLOM</name>
<sequence>DKNLSTNTIRLYLNVLDKFPQEFTTQSLKEYFRTNLKKYEATSLKLQQRAFNSYLKFKNEEELKQLKDAKAQLLTIQQLLGHSSVQTTEKYIQYD</sequence>
<feature type="non-terminal residue" evidence="2">
    <location>
        <position position="95"/>
    </location>
</feature>
<dbReference type="GO" id="GO:0003677">
    <property type="term" value="F:DNA binding"/>
    <property type="evidence" value="ECO:0007669"/>
    <property type="project" value="UniProtKB-KW"/>
</dbReference>
<dbReference type="InterPro" id="IPR011010">
    <property type="entry name" value="DNA_brk_join_enz"/>
</dbReference>
<gene>
    <name evidence="2" type="ORF">AGERDE_LOCUS12921</name>
</gene>
<keyword evidence="3" id="KW-1185">Reference proteome</keyword>
<accession>A0A9N9EUD9</accession>
<protein>
    <submittedName>
        <fullName evidence="2">13494_t:CDS:1</fullName>
    </submittedName>
</protein>
<dbReference type="AlphaFoldDB" id="A0A9N9EUD9"/>
<comment type="caution">
    <text evidence="2">The sequence shown here is derived from an EMBL/GenBank/DDBJ whole genome shotgun (WGS) entry which is preliminary data.</text>
</comment>
<organism evidence="2 3">
    <name type="scientific">Ambispora gerdemannii</name>
    <dbReference type="NCBI Taxonomy" id="144530"/>
    <lineage>
        <taxon>Eukaryota</taxon>
        <taxon>Fungi</taxon>
        <taxon>Fungi incertae sedis</taxon>
        <taxon>Mucoromycota</taxon>
        <taxon>Glomeromycotina</taxon>
        <taxon>Glomeromycetes</taxon>
        <taxon>Archaeosporales</taxon>
        <taxon>Ambisporaceae</taxon>
        <taxon>Ambispora</taxon>
    </lineage>
</organism>
<proteinExistence type="predicted"/>
<reference evidence="2" key="1">
    <citation type="submission" date="2021-06" db="EMBL/GenBank/DDBJ databases">
        <authorList>
            <person name="Kallberg Y."/>
            <person name="Tangrot J."/>
            <person name="Rosling A."/>
        </authorList>
    </citation>
    <scope>NUCLEOTIDE SEQUENCE</scope>
    <source>
        <strain evidence="2">MT106</strain>
    </source>
</reference>
<evidence type="ECO:0000256" key="1">
    <source>
        <dbReference type="ARBA" id="ARBA00023125"/>
    </source>
</evidence>
<keyword evidence="1" id="KW-0238">DNA-binding</keyword>
<dbReference type="SUPFAM" id="SSF56349">
    <property type="entry name" value="DNA breaking-rejoining enzymes"/>
    <property type="match status" value="1"/>
</dbReference>
<evidence type="ECO:0000313" key="3">
    <source>
        <dbReference type="Proteomes" id="UP000789831"/>
    </source>
</evidence>
<dbReference type="OrthoDB" id="2427324at2759"/>
<dbReference type="Proteomes" id="UP000789831">
    <property type="component" value="Unassembled WGS sequence"/>
</dbReference>
<dbReference type="Gene3D" id="1.10.150.130">
    <property type="match status" value="1"/>
</dbReference>
<evidence type="ECO:0000313" key="2">
    <source>
        <dbReference type="EMBL" id="CAG8686608.1"/>
    </source>
</evidence>
<dbReference type="EMBL" id="CAJVPL010012422">
    <property type="protein sequence ID" value="CAG8686608.1"/>
    <property type="molecule type" value="Genomic_DNA"/>
</dbReference>